<organism evidence="2 3">
    <name type="scientific">Halobacillus litoralis</name>
    <dbReference type="NCBI Taxonomy" id="45668"/>
    <lineage>
        <taxon>Bacteria</taxon>
        <taxon>Bacillati</taxon>
        <taxon>Bacillota</taxon>
        <taxon>Bacilli</taxon>
        <taxon>Bacillales</taxon>
        <taxon>Bacillaceae</taxon>
        <taxon>Halobacillus</taxon>
    </lineage>
</organism>
<keyword evidence="1" id="KW-0472">Membrane</keyword>
<reference evidence="2 3" key="1">
    <citation type="submission" date="2019-11" db="EMBL/GenBank/DDBJ databases">
        <title>Genome sequences of 17 halophilic strains isolated from different environments.</title>
        <authorList>
            <person name="Furrow R.E."/>
        </authorList>
    </citation>
    <scope>NUCLEOTIDE SEQUENCE [LARGE SCALE GENOMIC DNA]</scope>
    <source>
        <strain evidence="2 3">22511_23_Filter</strain>
    </source>
</reference>
<dbReference type="AlphaFoldDB" id="A0A845DTV8"/>
<evidence type="ECO:0000313" key="3">
    <source>
        <dbReference type="Proteomes" id="UP000460949"/>
    </source>
</evidence>
<keyword evidence="1" id="KW-0812">Transmembrane</keyword>
<evidence type="ECO:0000256" key="1">
    <source>
        <dbReference type="SAM" id="Phobius"/>
    </source>
</evidence>
<comment type="caution">
    <text evidence="2">The sequence shown here is derived from an EMBL/GenBank/DDBJ whole genome shotgun (WGS) entry which is preliminary data.</text>
</comment>
<name>A0A845DTV8_9BACI</name>
<feature type="transmembrane region" description="Helical" evidence="1">
    <location>
        <begin position="36"/>
        <end position="58"/>
    </location>
</feature>
<evidence type="ECO:0000313" key="2">
    <source>
        <dbReference type="EMBL" id="MYL19945.1"/>
    </source>
</evidence>
<dbReference type="EMBL" id="WMET01000001">
    <property type="protein sequence ID" value="MYL19945.1"/>
    <property type="molecule type" value="Genomic_DNA"/>
</dbReference>
<sequence length="61" mass="7307">MGEGVVDVLLFTYLFIGVFFCFFKKEPVLKDKQEQAVYMFYLLGWIVLWPVFLIRRLIRGI</sequence>
<protein>
    <submittedName>
        <fullName evidence="2">Uncharacterized protein</fullName>
    </submittedName>
</protein>
<accession>A0A845DTV8</accession>
<proteinExistence type="predicted"/>
<feature type="transmembrane region" description="Helical" evidence="1">
    <location>
        <begin position="6"/>
        <end position="24"/>
    </location>
</feature>
<gene>
    <name evidence="2" type="ORF">GLW04_08605</name>
</gene>
<keyword evidence="1" id="KW-1133">Transmembrane helix</keyword>
<dbReference type="Proteomes" id="UP000460949">
    <property type="component" value="Unassembled WGS sequence"/>
</dbReference>